<proteinExistence type="predicted"/>
<dbReference type="Proteomes" id="UP000054387">
    <property type="component" value="Unassembled WGS sequence"/>
</dbReference>
<protein>
    <submittedName>
        <fullName evidence="1">Uncharacterized protein</fullName>
    </submittedName>
</protein>
<accession>A0A0W1R6C8</accession>
<keyword evidence="2" id="KW-1185">Reference proteome</keyword>
<organism evidence="1 2">
    <name type="scientific">Haloprofundus marisrubri</name>
    <dbReference type="NCBI Taxonomy" id="1514971"/>
    <lineage>
        <taxon>Archaea</taxon>
        <taxon>Methanobacteriati</taxon>
        <taxon>Methanobacteriota</taxon>
        <taxon>Stenosarchaea group</taxon>
        <taxon>Halobacteria</taxon>
        <taxon>Halobacteriales</taxon>
        <taxon>Haloferacaceae</taxon>
        <taxon>Haloprofundus</taxon>
    </lineage>
</organism>
<dbReference type="AlphaFoldDB" id="A0A0W1R6C8"/>
<gene>
    <name evidence="1" type="ORF">AUR64_14185</name>
</gene>
<sequence length="226" mass="23947">MPTLFVCLLLAFAGCATAPDRPLPEQPGELTAENVSNYVAASERVHVLNTVPVTPTETTLSCDGSVATQTTDGYVAFADCTGGISLPSGEHADEHSHAAYFVSNRTTTRISSRATEGVAATDADAENASGLQLFNFDDEAHVLTVIVREADTSERVVHLQNELNATSGAVVYGVPTDSTTTYSVTVARDDGVTTTFEWRPAVEDELHAYGRLVAVTPSNELVTGRL</sequence>
<dbReference type="EMBL" id="LOPU01000029">
    <property type="protein sequence ID" value="KTG08954.1"/>
    <property type="molecule type" value="Genomic_DNA"/>
</dbReference>
<evidence type="ECO:0000313" key="2">
    <source>
        <dbReference type="Proteomes" id="UP000054387"/>
    </source>
</evidence>
<comment type="caution">
    <text evidence="1">The sequence shown here is derived from an EMBL/GenBank/DDBJ whole genome shotgun (WGS) entry which is preliminary data.</text>
</comment>
<reference evidence="1 2" key="1">
    <citation type="submission" date="2015-12" db="EMBL/GenBank/DDBJ databases">
        <title>Haloprofundus marisrubri gen. nov., sp. nov., an extremely halophilic archaeon isolated from the Discovery deep brine-seawater interface in the Red Sea.</title>
        <authorList>
            <person name="Zhang G."/>
            <person name="Stingl U."/>
            <person name="Rashid M."/>
        </authorList>
    </citation>
    <scope>NUCLEOTIDE SEQUENCE [LARGE SCALE GENOMIC DNA]</scope>
    <source>
        <strain evidence="1 2">SB9</strain>
    </source>
</reference>
<evidence type="ECO:0000313" key="1">
    <source>
        <dbReference type="EMBL" id="KTG08954.1"/>
    </source>
</evidence>
<name>A0A0W1R6C8_9EURY</name>
<dbReference type="STRING" id="1514971.AUR64_14185"/>